<dbReference type="PANTHER" id="PTHR43190:SF3">
    <property type="entry name" value="N-ACETYL-D-GLUCOSAMINE KINASE"/>
    <property type="match status" value="1"/>
</dbReference>
<dbReference type="PANTHER" id="PTHR43190">
    <property type="entry name" value="N-ACETYL-D-GLUCOSAMINE KINASE"/>
    <property type="match status" value="1"/>
</dbReference>
<evidence type="ECO:0000313" key="1">
    <source>
        <dbReference type="EMBL" id="CAB4582459.1"/>
    </source>
</evidence>
<dbReference type="Gene3D" id="3.30.420.40">
    <property type="match status" value="2"/>
</dbReference>
<name>A0A6J6F4F4_9ZZZZ</name>
<proteinExistence type="predicted"/>
<organism evidence="1">
    <name type="scientific">freshwater metagenome</name>
    <dbReference type="NCBI Taxonomy" id="449393"/>
    <lineage>
        <taxon>unclassified sequences</taxon>
        <taxon>metagenomes</taxon>
        <taxon>ecological metagenomes</taxon>
    </lineage>
</organism>
<dbReference type="AlphaFoldDB" id="A0A6J6F4F4"/>
<protein>
    <submittedName>
        <fullName evidence="1">Unannotated protein</fullName>
    </submittedName>
</protein>
<reference evidence="1" key="1">
    <citation type="submission" date="2020-05" db="EMBL/GenBank/DDBJ databases">
        <authorList>
            <person name="Chiriac C."/>
            <person name="Salcher M."/>
            <person name="Ghai R."/>
            <person name="Kavagutti S V."/>
        </authorList>
    </citation>
    <scope>NUCLEOTIDE SEQUENCE</scope>
</reference>
<sequence length="314" mass="32623">MTARVVAVDGGQSGIRLLDNRGSLDLELPGVSRLEGDPLTTIAKAVAGAVEGQSGEPIDTLVFGLSTVPEMPEEARAFAQAVAAQIPARRIIVTDDAVAHHAALFGSTPGIALAIGTGVACTAVGTDQGFYSVSGYGFLLGDDGGAFWLGREAIRVVLDGRYDNPQSPLALLIGKEFGDLGSLPALIHSRERAVNDVAHLAPQILALAHTDPLAQSVVEAALQCLTQAVARAQHSAPGLDQPRVQWTSKLFSADPVWATRLSTALQYAAPGGQVERSDALPLAGGLWLGETSDCGAYGPHLLEFENTEGIVHVA</sequence>
<gene>
    <name evidence="1" type="ORF">UFOPK1684_01504</name>
</gene>
<dbReference type="InterPro" id="IPR043129">
    <property type="entry name" value="ATPase_NBD"/>
</dbReference>
<dbReference type="EMBL" id="CAEZTM010000117">
    <property type="protein sequence ID" value="CAB4582459.1"/>
    <property type="molecule type" value="Genomic_DNA"/>
</dbReference>
<dbReference type="SUPFAM" id="SSF53067">
    <property type="entry name" value="Actin-like ATPase domain"/>
    <property type="match status" value="1"/>
</dbReference>
<accession>A0A6J6F4F4</accession>
<dbReference type="InterPro" id="IPR052519">
    <property type="entry name" value="Euk-type_GlcNAc_Kinase"/>
</dbReference>